<evidence type="ECO:0000313" key="2">
    <source>
        <dbReference type="EMBL" id="KAE9525294.1"/>
    </source>
</evidence>
<dbReference type="Proteomes" id="UP000475862">
    <property type="component" value="Unassembled WGS sequence"/>
</dbReference>
<name>A0A6G0T523_APHGL</name>
<reference evidence="2 3" key="1">
    <citation type="submission" date="2019-08" db="EMBL/GenBank/DDBJ databases">
        <title>The genome of the soybean aphid Biotype 1, its phylome, world population structure and adaptation to the North American continent.</title>
        <authorList>
            <person name="Giordano R."/>
            <person name="Donthu R.K."/>
            <person name="Hernandez A.G."/>
            <person name="Wright C.L."/>
            <person name="Zimin A.V."/>
        </authorList>
    </citation>
    <scope>NUCLEOTIDE SEQUENCE [LARGE SCALE GENOMIC DNA]</scope>
    <source>
        <tissue evidence="2">Whole aphids</tissue>
    </source>
</reference>
<evidence type="ECO:0000313" key="3">
    <source>
        <dbReference type="Proteomes" id="UP000475862"/>
    </source>
</evidence>
<keyword evidence="3" id="KW-1185">Reference proteome</keyword>
<dbReference type="AlphaFoldDB" id="A0A6G0T523"/>
<gene>
    <name evidence="2" type="ORF">AGLY_014362</name>
</gene>
<keyword evidence="1" id="KW-1133">Transmembrane helix</keyword>
<proteinExistence type="predicted"/>
<organism evidence="2 3">
    <name type="scientific">Aphis glycines</name>
    <name type="common">Soybean aphid</name>
    <dbReference type="NCBI Taxonomy" id="307491"/>
    <lineage>
        <taxon>Eukaryota</taxon>
        <taxon>Metazoa</taxon>
        <taxon>Ecdysozoa</taxon>
        <taxon>Arthropoda</taxon>
        <taxon>Hexapoda</taxon>
        <taxon>Insecta</taxon>
        <taxon>Pterygota</taxon>
        <taxon>Neoptera</taxon>
        <taxon>Paraneoptera</taxon>
        <taxon>Hemiptera</taxon>
        <taxon>Sternorrhyncha</taxon>
        <taxon>Aphidomorpha</taxon>
        <taxon>Aphidoidea</taxon>
        <taxon>Aphididae</taxon>
        <taxon>Aphidini</taxon>
        <taxon>Aphis</taxon>
        <taxon>Aphis</taxon>
    </lineage>
</organism>
<accession>A0A6G0T523</accession>
<comment type="caution">
    <text evidence="2">The sequence shown here is derived from an EMBL/GenBank/DDBJ whole genome shotgun (WGS) entry which is preliminary data.</text>
</comment>
<sequence length="321" mass="38219">MHIIELLAVYNICRIRIYIVLINNNFAEYVLLSKQPLKYNDTHSYDKQQLIMRTHFLERKTSLASGFKRKKRINGIHFVNDLFVKSICLRVFDEKYFLVLNSRLCNFYLRPISVDKNNFLIIIQLYFIIHRFIEMFRMIIFCIINDNRMCYCIGINGIMCIIKSAQTLLNLLELNKFHVKLQHLNNMEHNICIDYLKNITLRHSLTIPKMLQNINRYQIPGIFSPITLVKAFIVKHTKRCSIIPVLSYRLLLTVFICYFNIVNHALTLLFYVQFKLKIMIVFTQITNYCYEYMSENVKRILAIRVVMLFVCRPPTSRSQGD</sequence>
<protein>
    <submittedName>
        <fullName evidence="2">Uncharacterized protein</fullName>
    </submittedName>
</protein>
<feature type="transmembrane region" description="Helical" evidence="1">
    <location>
        <begin position="250"/>
        <end position="272"/>
    </location>
</feature>
<dbReference type="EMBL" id="VYZN01000061">
    <property type="protein sequence ID" value="KAE9525294.1"/>
    <property type="molecule type" value="Genomic_DNA"/>
</dbReference>
<keyword evidence="1" id="KW-0812">Transmembrane</keyword>
<keyword evidence="1" id="KW-0472">Membrane</keyword>
<evidence type="ECO:0000256" key="1">
    <source>
        <dbReference type="SAM" id="Phobius"/>
    </source>
</evidence>